<dbReference type="EMBL" id="ML975155">
    <property type="protein sequence ID" value="KAF1813231.1"/>
    <property type="molecule type" value="Genomic_DNA"/>
</dbReference>
<keyword evidence="1" id="KW-1133">Transmembrane helix</keyword>
<dbReference type="GeneID" id="54415722"/>
<evidence type="ECO:0000256" key="1">
    <source>
        <dbReference type="SAM" id="Phobius"/>
    </source>
</evidence>
<name>A0A6G1G5L2_9PEZI</name>
<gene>
    <name evidence="2 4" type="ORF">P152DRAFT_310688</name>
</gene>
<evidence type="ECO:0000313" key="3">
    <source>
        <dbReference type="Proteomes" id="UP000504638"/>
    </source>
</evidence>
<reference evidence="4" key="3">
    <citation type="submission" date="2025-04" db="UniProtKB">
        <authorList>
            <consortium name="RefSeq"/>
        </authorList>
    </citation>
    <scope>IDENTIFICATION</scope>
    <source>
        <strain evidence="4">CBS 781.70</strain>
    </source>
</reference>
<accession>A0A6G1G5L2</accession>
<keyword evidence="1" id="KW-0812">Transmembrane</keyword>
<feature type="transmembrane region" description="Helical" evidence="1">
    <location>
        <begin position="7"/>
        <end position="26"/>
    </location>
</feature>
<evidence type="ECO:0000313" key="4">
    <source>
        <dbReference type="RefSeq" id="XP_033534862.1"/>
    </source>
</evidence>
<organism evidence="2">
    <name type="scientific">Eremomyces bilateralis CBS 781.70</name>
    <dbReference type="NCBI Taxonomy" id="1392243"/>
    <lineage>
        <taxon>Eukaryota</taxon>
        <taxon>Fungi</taxon>
        <taxon>Dikarya</taxon>
        <taxon>Ascomycota</taxon>
        <taxon>Pezizomycotina</taxon>
        <taxon>Dothideomycetes</taxon>
        <taxon>Dothideomycetes incertae sedis</taxon>
        <taxon>Eremomycetales</taxon>
        <taxon>Eremomycetaceae</taxon>
        <taxon>Eremomyces</taxon>
    </lineage>
</organism>
<dbReference type="RefSeq" id="XP_033534862.1">
    <property type="nucleotide sequence ID" value="XM_033675152.1"/>
</dbReference>
<keyword evidence="3" id="KW-1185">Reference proteome</keyword>
<dbReference type="AlphaFoldDB" id="A0A6G1G5L2"/>
<feature type="transmembrane region" description="Helical" evidence="1">
    <location>
        <begin position="38"/>
        <end position="59"/>
    </location>
</feature>
<sequence>MHSVYKTISWYGVTRLAMFTIFAISPPPSRLCERIPRIVIQTLGQGVASFQLSVWYVGLTYRTR</sequence>
<proteinExistence type="predicted"/>
<reference evidence="4" key="2">
    <citation type="submission" date="2020-04" db="EMBL/GenBank/DDBJ databases">
        <authorList>
            <consortium name="NCBI Genome Project"/>
        </authorList>
    </citation>
    <scope>NUCLEOTIDE SEQUENCE</scope>
    <source>
        <strain evidence="4">CBS 781.70</strain>
    </source>
</reference>
<keyword evidence="1" id="KW-0472">Membrane</keyword>
<protein>
    <submittedName>
        <fullName evidence="2 4">Uncharacterized protein</fullName>
    </submittedName>
</protein>
<reference evidence="2 4" key="1">
    <citation type="submission" date="2020-01" db="EMBL/GenBank/DDBJ databases">
        <authorList>
            <consortium name="DOE Joint Genome Institute"/>
            <person name="Haridas S."/>
            <person name="Albert R."/>
            <person name="Binder M."/>
            <person name="Bloem J."/>
            <person name="Labutti K."/>
            <person name="Salamov A."/>
            <person name="Andreopoulos B."/>
            <person name="Baker S.E."/>
            <person name="Barry K."/>
            <person name="Bills G."/>
            <person name="Bluhm B.H."/>
            <person name="Cannon C."/>
            <person name="Castanera R."/>
            <person name="Culley D.E."/>
            <person name="Daum C."/>
            <person name="Ezra D."/>
            <person name="Gonzalez J.B."/>
            <person name="Henrissat B."/>
            <person name="Kuo A."/>
            <person name="Liang C."/>
            <person name="Lipzen A."/>
            <person name="Lutzoni F."/>
            <person name="Magnuson J."/>
            <person name="Mondo S."/>
            <person name="Nolan M."/>
            <person name="Ohm R."/>
            <person name="Pangilinan J."/>
            <person name="Park H.-J."/>
            <person name="Ramirez L."/>
            <person name="Alfaro M."/>
            <person name="Sun H."/>
            <person name="Tritt A."/>
            <person name="Yoshinaga Y."/>
            <person name="Zwiers L.-H."/>
            <person name="Turgeon B.G."/>
            <person name="Goodwin S.B."/>
            <person name="Spatafora J.W."/>
            <person name="Crous P.W."/>
            <person name="Grigoriev I.V."/>
        </authorList>
    </citation>
    <scope>NUCLEOTIDE SEQUENCE</scope>
    <source>
        <strain evidence="2 4">CBS 781.70</strain>
    </source>
</reference>
<evidence type="ECO:0000313" key="2">
    <source>
        <dbReference type="EMBL" id="KAF1813231.1"/>
    </source>
</evidence>
<dbReference type="Proteomes" id="UP000504638">
    <property type="component" value="Unplaced"/>
</dbReference>